<feature type="region of interest" description="Disordered" evidence="2">
    <location>
        <begin position="97"/>
        <end position="173"/>
    </location>
</feature>
<dbReference type="Gene3D" id="3.90.70.130">
    <property type="match status" value="1"/>
</dbReference>
<comment type="caution">
    <text evidence="4">The sequence shown here is derived from an EMBL/GenBank/DDBJ whole genome shotgun (WGS) entry which is preliminary data.</text>
</comment>
<proteinExistence type="predicted"/>
<dbReference type="Pfam" id="PF07910">
    <property type="entry name" value="Peptidase_C78"/>
    <property type="match status" value="1"/>
</dbReference>
<evidence type="ECO:0000259" key="3">
    <source>
        <dbReference type="Pfam" id="PF07910"/>
    </source>
</evidence>
<dbReference type="Proteomes" id="UP001271007">
    <property type="component" value="Unassembled WGS sequence"/>
</dbReference>
<keyword evidence="1" id="KW-0378">Hydrolase</keyword>
<sequence length="483" mass="54589">MTSTCPFCDYRGDEYVVQLHIEEHHTEDSPWVVNEAMVASPKTQHRLATSSSESSDGEDNPWIKCTRPQCNEYIHITDLDDHYEMHQAIDVAEADELASAKGGKRPASRQHTPPDTQRSPRKQNRSREPESPRNTHGRSLLDYFTGSSTVGRQPPQHRRIREPREPGRLGRRELGPHAYEKSMPEQVRRSLIRDAEPYYTNRIGRDGKLHREATVDNETKGLVPILADICALDRSTMATYLCDPSVRHVFKLRCDGNFCGYWNIQMLLSYLYAQQASGDEAPRSVPNIIQIQESIEKAWDSGICTYGRIETGGVLNTRKWIGTHEALAFFTQIGVPVEALSFREDDQQQPYVSNPSPSQPAVISLLDHVEAYFMSGLENASTRHHGTSHITGLPPIYFQRFGHSTTIVGMERKNDGSRNLLVFDPSIATTAAVGRLLAGRTAYSGHDAILKSYRRSDVSLSRWDEFEVIVPKVVAKQRMSEMR</sequence>
<accession>A0AAJ0DF78</accession>
<dbReference type="InterPro" id="IPR012462">
    <property type="entry name" value="UFSP1/2_DUB_cat"/>
</dbReference>
<organism evidence="4 5">
    <name type="scientific">Extremus antarcticus</name>
    <dbReference type="NCBI Taxonomy" id="702011"/>
    <lineage>
        <taxon>Eukaryota</taxon>
        <taxon>Fungi</taxon>
        <taxon>Dikarya</taxon>
        <taxon>Ascomycota</taxon>
        <taxon>Pezizomycotina</taxon>
        <taxon>Dothideomycetes</taxon>
        <taxon>Dothideomycetidae</taxon>
        <taxon>Mycosphaerellales</taxon>
        <taxon>Extremaceae</taxon>
        <taxon>Extremus</taxon>
    </lineage>
</organism>
<dbReference type="AlphaFoldDB" id="A0AAJ0DF78"/>
<reference evidence="4" key="1">
    <citation type="submission" date="2023-04" db="EMBL/GenBank/DDBJ databases">
        <title>Black Yeasts Isolated from many extreme environments.</title>
        <authorList>
            <person name="Coleine C."/>
            <person name="Stajich J.E."/>
            <person name="Selbmann L."/>
        </authorList>
    </citation>
    <scope>NUCLEOTIDE SEQUENCE</scope>
    <source>
        <strain evidence="4">CCFEE 5312</strain>
    </source>
</reference>
<evidence type="ECO:0000313" key="5">
    <source>
        <dbReference type="Proteomes" id="UP001271007"/>
    </source>
</evidence>
<dbReference type="EMBL" id="JAWDJX010000046">
    <property type="protein sequence ID" value="KAK3048728.1"/>
    <property type="molecule type" value="Genomic_DNA"/>
</dbReference>
<feature type="region of interest" description="Disordered" evidence="2">
    <location>
        <begin position="42"/>
        <end position="63"/>
    </location>
</feature>
<dbReference type="GO" id="GO:0016787">
    <property type="term" value="F:hydrolase activity"/>
    <property type="evidence" value="ECO:0007669"/>
    <property type="project" value="UniProtKB-KW"/>
</dbReference>
<gene>
    <name evidence="4" type="ORF">LTR09_010037</name>
</gene>
<keyword evidence="5" id="KW-1185">Reference proteome</keyword>
<protein>
    <recommendedName>
        <fullName evidence="3">UFSP1/2/DUB catalytic domain-containing protein</fullName>
    </recommendedName>
</protein>
<evidence type="ECO:0000256" key="1">
    <source>
        <dbReference type="ARBA" id="ARBA00022801"/>
    </source>
</evidence>
<evidence type="ECO:0000313" key="4">
    <source>
        <dbReference type="EMBL" id="KAK3048728.1"/>
    </source>
</evidence>
<evidence type="ECO:0000256" key="2">
    <source>
        <dbReference type="SAM" id="MobiDB-lite"/>
    </source>
</evidence>
<feature type="compositionally biased region" description="Basic and acidic residues" evidence="2">
    <location>
        <begin position="162"/>
        <end position="173"/>
    </location>
</feature>
<feature type="domain" description="UFSP1/2/DUB catalytic" evidence="3">
    <location>
        <begin position="237"/>
        <end position="441"/>
    </location>
</feature>
<name>A0AAJ0DF78_9PEZI</name>